<comment type="caution">
    <text evidence="2">The sequence shown here is derived from an EMBL/GenBank/DDBJ whole genome shotgun (WGS) entry which is preliminary data.</text>
</comment>
<name>A0ABQ9UZ12_SAGOE</name>
<organism evidence="2 3">
    <name type="scientific">Saguinus oedipus</name>
    <name type="common">Cotton-top tamarin</name>
    <name type="synonym">Oedipomidas oedipus</name>
    <dbReference type="NCBI Taxonomy" id="9490"/>
    <lineage>
        <taxon>Eukaryota</taxon>
        <taxon>Metazoa</taxon>
        <taxon>Chordata</taxon>
        <taxon>Craniata</taxon>
        <taxon>Vertebrata</taxon>
        <taxon>Euteleostomi</taxon>
        <taxon>Mammalia</taxon>
        <taxon>Eutheria</taxon>
        <taxon>Euarchontoglires</taxon>
        <taxon>Primates</taxon>
        <taxon>Haplorrhini</taxon>
        <taxon>Platyrrhini</taxon>
        <taxon>Cebidae</taxon>
        <taxon>Callitrichinae</taxon>
        <taxon>Saguinus</taxon>
    </lineage>
</organism>
<evidence type="ECO:0000256" key="1">
    <source>
        <dbReference type="ARBA" id="ARBA00023157"/>
    </source>
</evidence>
<keyword evidence="3" id="KW-1185">Reference proteome</keyword>
<accession>A0ABQ9UZ12</accession>
<evidence type="ECO:0000313" key="2">
    <source>
        <dbReference type="EMBL" id="KAK2101467.1"/>
    </source>
</evidence>
<dbReference type="PANTHER" id="PTHR11675:SF50">
    <property type="entry name" value="POLYPEPTIDE N-ACETYLGALACTOSAMINYLTRANSFERASE 8-RELATED"/>
    <property type="match status" value="1"/>
</dbReference>
<evidence type="ECO:0000313" key="3">
    <source>
        <dbReference type="Proteomes" id="UP001266305"/>
    </source>
</evidence>
<dbReference type="InterPro" id="IPR029044">
    <property type="entry name" value="Nucleotide-diphossugar_trans"/>
</dbReference>
<dbReference type="EMBL" id="JASSZA010000009">
    <property type="protein sequence ID" value="KAK2101467.1"/>
    <property type="molecule type" value="Genomic_DNA"/>
</dbReference>
<dbReference type="Gene3D" id="3.90.550.10">
    <property type="entry name" value="Spore Coat Polysaccharide Biosynthesis Protein SpsA, Chain A"/>
    <property type="match status" value="1"/>
</dbReference>
<keyword evidence="1" id="KW-1015">Disulfide bond</keyword>
<dbReference type="Proteomes" id="UP001266305">
    <property type="component" value="Unassembled WGS sequence"/>
</dbReference>
<gene>
    <name evidence="2" type="primary">GALNT8</name>
    <name evidence="2" type="ORF">P7K49_019133</name>
</gene>
<dbReference type="PANTHER" id="PTHR11675">
    <property type="entry name" value="N-ACETYLGALACTOSAMINYLTRANSFERASE"/>
    <property type="match status" value="1"/>
</dbReference>
<reference evidence="2 3" key="1">
    <citation type="submission" date="2023-05" db="EMBL/GenBank/DDBJ databases">
        <title>B98-5 Cell Line De Novo Hybrid Assembly: An Optical Mapping Approach.</title>
        <authorList>
            <person name="Kananen K."/>
            <person name="Auerbach J.A."/>
            <person name="Kautto E."/>
            <person name="Blachly J.S."/>
        </authorList>
    </citation>
    <scope>NUCLEOTIDE SEQUENCE [LARGE SCALE GENOMIC DNA]</scope>
    <source>
        <strain evidence="2">B95-8</strain>
        <tissue evidence="2">Cell line</tissue>
    </source>
</reference>
<proteinExistence type="predicted"/>
<sequence>MVWQCGGKIAVLPCSRIGHLERQHKPCASDLTPALKPSALRVAEIRMDEHKHVVYLAWNIPLQVSNGIEQQHGRMKEEEMAVT</sequence>
<protein>
    <submittedName>
        <fullName evidence="2">Polypeptide N-acetylgalactosaminyltransferase 8</fullName>
    </submittedName>
</protein>